<accession>A0A941CU43</accession>
<dbReference type="RefSeq" id="WP_186279683.1">
    <property type="nucleotide sequence ID" value="NZ_JAGSIE010000020.1"/>
</dbReference>
<keyword evidence="1" id="KW-0812">Transmembrane</keyword>
<keyword evidence="1" id="KW-0472">Membrane</keyword>
<gene>
    <name evidence="2" type="ORF">KC820_07405</name>
</gene>
<evidence type="ECO:0000313" key="2">
    <source>
        <dbReference type="EMBL" id="MBR7553978.1"/>
    </source>
</evidence>
<protein>
    <submittedName>
        <fullName evidence="2">Uncharacterized protein</fullName>
    </submittedName>
</protein>
<evidence type="ECO:0000313" key="3">
    <source>
        <dbReference type="Proteomes" id="UP000675431"/>
    </source>
</evidence>
<sequence length="58" mass="6691">MKNKGSLAVIVILLVIVIVTLFTYFMFNYFKEQGKFEEKSSAIESVEMNVDHTIDIVF</sequence>
<dbReference type="EMBL" id="JAGSIE010000020">
    <property type="protein sequence ID" value="MBR7553978.1"/>
    <property type="molecule type" value="Genomic_DNA"/>
</dbReference>
<feature type="transmembrane region" description="Helical" evidence="1">
    <location>
        <begin position="6"/>
        <end position="27"/>
    </location>
</feature>
<dbReference type="Proteomes" id="UP000675431">
    <property type="component" value="Unassembled WGS sequence"/>
</dbReference>
<reference evidence="2 3" key="1">
    <citation type="submission" date="2021-04" db="EMBL/GenBank/DDBJ databases">
        <title>Allobacillus sp. nov. SKP8-2 isolated from shrimp paste.</title>
        <authorList>
            <person name="Tanasupawat S."/>
            <person name="Yiamsombat S."/>
            <person name="Kanchanasin P."/>
            <person name="Kuncharoen N."/>
        </authorList>
    </citation>
    <scope>NUCLEOTIDE SEQUENCE [LARGE SCALE GENOMIC DNA]</scope>
    <source>
        <strain evidence="2 3">SKP8-2</strain>
    </source>
</reference>
<name>A0A941CU43_9BACI</name>
<keyword evidence="3" id="KW-1185">Reference proteome</keyword>
<organism evidence="2 3">
    <name type="scientific">Allobacillus saliphilus</name>
    <dbReference type="NCBI Taxonomy" id="2912308"/>
    <lineage>
        <taxon>Bacteria</taxon>
        <taxon>Bacillati</taxon>
        <taxon>Bacillota</taxon>
        <taxon>Bacilli</taxon>
        <taxon>Bacillales</taxon>
        <taxon>Bacillaceae</taxon>
        <taxon>Allobacillus</taxon>
    </lineage>
</organism>
<keyword evidence="1" id="KW-1133">Transmembrane helix</keyword>
<proteinExistence type="predicted"/>
<evidence type="ECO:0000256" key="1">
    <source>
        <dbReference type="SAM" id="Phobius"/>
    </source>
</evidence>
<dbReference type="AlphaFoldDB" id="A0A941CU43"/>
<comment type="caution">
    <text evidence="2">The sequence shown here is derived from an EMBL/GenBank/DDBJ whole genome shotgun (WGS) entry which is preliminary data.</text>
</comment>